<name>A0AAD3SQL3_NEPGR</name>
<dbReference type="AlphaFoldDB" id="A0AAD3SQL3"/>
<evidence type="ECO:0000313" key="2">
    <source>
        <dbReference type="Proteomes" id="UP001279734"/>
    </source>
</evidence>
<reference evidence="1" key="1">
    <citation type="submission" date="2023-05" db="EMBL/GenBank/DDBJ databases">
        <title>Nepenthes gracilis genome sequencing.</title>
        <authorList>
            <person name="Fukushima K."/>
        </authorList>
    </citation>
    <scope>NUCLEOTIDE SEQUENCE</scope>
    <source>
        <strain evidence="1">SING2019-196</strain>
    </source>
</reference>
<gene>
    <name evidence="1" type="ORF">Nepgr_018074</name>
</gene>
<proteinExistence type="predicted"/>
<dbReference type="EMBL" id="BSYO01000016">
    <property type="protein sequence ID" value="GMH16233.1"/>
    <property type="molecule type" value="Genomic_DNA"/>
</dbReference>
<evidence type="ECO:0000313" key="1">
    <source>
        <dbReference type="EMBL" id="GMH16233.1"/>
    </source>
</evidence>
<keyword evidence="2" id="KW-1185">Reference proteome</keyword>
<dbReference type="Proteomes" id="UP001279734">
    <property type="component" value="Unassembled WGS sequence"/>
</dbReference>
<sequence length="179" mass="19074">MYKATGRVLPLPLSLPGHATKNPSSPKELVMENYAAISTSNSFEILHEEDDLSNMGNSVTLIDLPSEVGVMDGLESHDACNPRLDLASPGPPHNNTSDEVTVTIKDSLTFQPSQICPADFGRHDAVHNDLEKPSTCAHANTNLVISSGTPNCYEDMAIKSSSLGTLSVCPSSNLQSNEP</sequence>
<accession>A0AAD3SQL3</accession>
<comment type="caution">
    <text evidence="1">The sequence shown here is derived from an EMBL/GenBank/DDBJ whole genome shotgun (WGS) entry which is preliminary data.</text>
</comment>
<organism evidence="1 2">
    <name type="scientific">Nepenthes gracilis</name>
    <name type="common">Slender pitcher plant</name>
    <dbReference type="NCBI Taxonomy" id="150966"/>
    <lineage>
        <taxon>Eukaryota</taxon>
        <taxon>Viridiplantae</taxon>
        <taxon>Streptophyta</taxon>
        <taxon>Embryophyta</taxon>
        <taxon>Tracheophyta</taxon>
        <taxon>Spermatophyta</taxon>
        <taxon>Magnoliopsida</taxon>
        <taxon>eudicotyledons</taxon>
        <taxon>Gunneridae</taxon>
        <taxon>Pentapetalae</taxon>
        <taxon>Caryophyllales</taxon>
        <taxon>Nepenthaceae</taxon>
        <taxon>Nepenthes</taxon>
    </lineage>
</organism>
<protein>
    <submittedName>
        <fullName evidence="1">Uncharacterized protein</fullName>
    </submittedName>
</protein>